<dbReference type="FunFam" id="3.30.70.580:FF:000001">
    <property type="entry name" value="tRNA pseudouridine synthase A"/>
    <property type="match status" value="1"/>
</dbReference>
<feature type="active site" description="Nucleophile" evidence="4 5">
    <location>
        <position position="53"/>
    </location>
</feature>
<evidence type="ECO:0000256" key="2">
    <source>
        <dbReference type="ARBA" id="ARBA00022694"/>
    </source>
</evidence>
<dbReference type="Proteomes" id="UP000199444">
    <property type="component" value="Unassembled WGS sequence"/>
</dbReference>
<keyword evidence="2 4" id="KW-0819">tRNA processing</keyword>
<dbReference type="SUPFAM" id="SSF55120">
    <property type="entry name" value="Pseudouridine synthase"/>
    <property type="match status" value="1"/>
</dbReference>
<protein>
    <recommendedName>
        <fullName evidence="4">tRNA pseudouridine synthase A</fullName>
        <ecNumber evidence="4">5.4.99.12</ecNumber>
    </recommendedName>
    <alternativeName>
        <fullName evidence="4">tRNA pseudouridine(38-40) synthase</fullName>
    </alternativeName>
    <alternativeName>
        <fullName evidence="4">tRNA pseudouridylate synthase I</fullName>
    </alternativeName>
    <alternativeName>
        <fullName evidence="4">tRNA-uridine isomerase I</fullName>
    </alternativeName>
</protein>
<dbReference type="GO" id="GO:0003723">
    <property type="term" value="F:RNA binding"/>
    <property type="evidence" value="ECO:0007669"/>
    <property type="project" value="InterPro"/>
</dbReference>
<organism evidence="9 10">
    <name type="scientific">Virgibacillus salinus</name>
    <dbReference type="NCBI Taxonomy" id="553311"/>
    <lineage>
        <taxon>Bacteria</taxon>
        <taxon>Bacillati</taxon>
        <taxon>Bacillota</taxon>
        <taxon>Bacilli</taxon>
        <taxon>Bacillales</taxon>
        <taxon>Bacillaceae</taxon>
        <taxon>Virgibacillus</taxon>
    </lineage>
</organism>
<comment type="caution">
    <text evidence="4">Lacks conserved residue(s) required for the propagation of feature annotation.</text>
</comment>
<reference evidence="9 10" key="1">
    <citation type="submission" date="2016-10" db="EMBL/GenBank/DDBJ databases">
        <authorList>
            <person name="de Groot N.N."/>
        </authorList>
    </citation>
    <scope>NUCLEOTIDE SEQUENCE [LARGE SCALE GENOMIC DNA]</scope>
    <source>
        <strain evidence="9 10">CGMCC 1.10449</strain>
    </source>
</reference>
<dbReference type="EC" id="5.4.99.12" evidence="4"/>
<dbReference type="InterPro" id="IPR020094">
    <property type="entry name" value="TruA/RsuA/RluB/E/F_N"/>
</dbReference>
<dbReference type="STRING" id="553311.SAMN05216231_3777"/>
<dbReference type="NCBIfam" id="TIGR00071">
    <property type="entry name" value="hisT_truA"/>
    <property type="match status" value="1"/>
</dbReference>
<sequence>MEKIKCVISYDGTNFSGFQIQPRTRTVQGELEKALTKIHKGEHIRVHASGRTDTGVHAKGQTIHFETPFTLPPQNWKQALNTLLPVDLNVYKVEVVPESFHARYDVAEKEYRYYVWNEREKDVFKQNYMYQFPYPLDIQAMQYACRYFEGTHDFTTFSSAKATIKGSKIRHMYEVSCHKEGSKIEFIFRGSGFLYNMVRIIIGALLDIGQGRREPSDITDLLEKKDRRLLGETVPAQGLYLWRVKYEEPHQ</sequence>
<comment type="function">
    <text evidence="4">Formation of pseudouridine at positions 38, 39 and 40 in the anticodon stem and loop of transfer RNAs.</text>
</comment>
<proteinExistence type="inferred from homology"/>
<dbReference type="RefSeq" id="WP_092494483.1">
    <property type="nucleotide sequence ID" value="NZ_FNKD01000006.1"/>
</dbReference>
<dbReference type="Gene3D" id="3.30.70.660">
    <property type="entry name" value="Pseudouridine synthase I, catalytic domain, C-terminal subdomain"/>
    <property type="match status" value="1"/>
</dbReference>
<keyword evidence="10" id="KW-1185">Reference proteome</keyword>
<dbReference type="CDD" id="cd02570">
    <property type="entry name" value="PseudoU_synth_EcTruA"/>
    <property type="match status" value="1"/>
</dbReference>
<comment type="similarity">
    <text evidence="1 4 7">Belongs to the tRNA pseudouridine synthase TruA family.</text>
</comment>
<keyword evidence="3 4" id="KW-0413">Isomerase</keyword>
<feature type="binding site" evidence="4 6">
    <location>
        <position position="111"/>
    </location>
    <ligand>
        <name>substrate</name>
    </ligand>
</feature>
<dbReference type="AlphaFoldDB" id="A0A1H1GP26"/>
<dbReference type="PANTHER" id="PTHR11142:SF0">
    <property type="entry name" value="TRNA PSEUDOURIDINE SYNTHASE-LIKE 1"/>
    <property type="match status" value="1"/>
</dbReference>
<gene>
    <name evidence="4" type="primary">truA</name>
    <name evidence="9" type="ORF">SAMN05216231_3777</name>
</gene>
<dbReference type="GO" id="GO:0031119">
    <property type="term" value="P:tRNA pseudouridine synthesis"/>
    <property type="evidence" value="ECO:0007669"/>
    <property type="project" value="UniProtKB-UniRule"/>
</dbReference>
<name>A0A1H1GP26_9BACI</name>
<evidence type="ECO:0000256" key="1">
    <source>
        <dbReference type="ARBA" id="ARBA00009375"/>
    </source>
</evidence>
<dbReference type="InterPro" id="IPR020103">
    <property type="entry name" value="PsdUridine_synth_cat_dom_sf"/>
</dbReference>
<dbReference type="GO" id="GO:0160147">
    <property type="term" value="F:tRNA pseudouridine(38-40) synthase activity"/>
    <property type="evidence" value="ECO:0007669"/>
    <property type="project" value="UniProtKB-EC"/>
</dbReference>
<dbReference type="Pfam" id="PF01416">
    <property type="entry name" value="PseudoU_synth_1"/>
    <property type="match status" value="2"/>
</dbReference>
<evidence type="ECO:0000256" key="7">
    <source>
        <dbReference type="RuleBase" id="RU003792"/>
    </source>
</evidence>
<comment type="catalytic activity">
    <reaction evidence="4 7">
        <text>uridine(38/39/40) in tRNA = pseudouridine(38/39/40) in tRNA</text>
        <dbReference type="Rhea" id="RHEA:22376"/>
        <dbReference type="Rhea" id="RHEA-COMP:10085"/>
        <dbReference type="Rhea" id="RHEA-COMP:10087"/>
        <dbReference type="ChEBI" id="CHEBI:65314"/>
        <dbReference type="ChEBI" id="CHEBI:65315"/>
        <dbReference type="EC" id="5.4.99.12"/>
    </reaction>
</comment>
<evidence type="ECO:0000259" key="8">
    <source>
        <dbReference type="Pfam" id="PF01416"/>
    </source>
</evidence>
<dbReference type="PANTHER" id="PTHR11142">
    <property type="entry name" value="PSEUDOURIDYLATE SYNTHASE"/>
    <property type="match status" value="1"/>
</dbReference>
<dbReference type="EMBL" id="FNKD01000006">
    <property type="protein sequence ID" value="SDR14668.1"/>
    <property type="molecule type" value="Genomic_DNA"/>
</dbReference>
<comment type="subunit">
    <text evidence="4">Homodimer.</text>
</comment>
<evidence type="ECO:0000256" key="5">
    <source>
        <dbReference type="PIRSR" id="PIRSR001430-1"/>
    </source>
</evidence>
<dbReference type="Gene3D" id="3.30.70.580">
    <property type="entry name" value="Pseudouridine synthase I, catalytic domain, N-terminal subdomain"/>
    <property type="match status" value="1"/>
</dbReference>
<dbReference type="InterPro" id="IPR020097">
    <property type="entry name" value="PsdUridine_synth_TruA_a/b_dom"/>
</dbReference>
<dbReference type="InterPro" id="IPR001406">
    <property type="entry name" value="PsdUridine_synth_TruA"/>
</dbReference>
<feature type="domain" description="Pseudouridine synthase I TruA alpha/beta" evidence="8">
    <location>
        <begin position="144"/>
        <end position="247"/>
    </location>
</feature>
<feature type="domain" description="Pseudouridine synthase I TruA alpha/beta" evidence="8">
    <location>
        <begin position="8"/>
        <end position="105"/>
    </location>
</feature>
<evidence type="ECO:0000313" key="10">
    <source>
        <dbReference type="Proteomes" id="UP000199444"/>
    </source>
</evidence>
<dbReference type="HAMAP" id="MF_00171">
    <property type="entry name" value="TruA"/>
    <property type="match status" value="1"/>
</dbReference>
<dbReference type="PIRSF" id="PIRSF001430">
    <property type="entry name" value="tRNA_psdUrid_synth"/>
    <property type="match status" value="1"/>
</dbReference>
<evidence type="ECO:0000256" key="6">
    <source>
        <dbReference type="PIRSR" id="PIRSR001430-2"/>
    </source>
</evidence>
<dbReference type="InterPro" id="IPR020095">
    <property type="entry name" value="PsdUridine_synth_TruA_C"/>
</dbReference>
<evidence type="ECO:0000256" key="3">
    <source>
        <dbReference type="ARBA" id="ARBA00023235"/>
    </source>
</evidence>
<evidence type="ECO:0000256" key="4">
    <source>
        <dbReference type="HAMAP-Rule" id="MF_00171"/>
    </source>
</evidence>
<accession>A0A1H1GP26</accession>
<evidence type="ECO:0000313" key="9">
    <source>
        <dbReference type="EMBL" id="SDR14668.1"/>
    </source>
</evidence>